<dbReference type="PANTHER" id="PTHR30143:SF0">
    <property type="entry name" value="2-KETO-4-PENTENOATE HYDRATASE"/>
    <property type="match status" value="1"/>
</dbReference>
<dbReference type="SUPFAM" id="SSF56529">
    <property type="entry name" value="FAH"/>
    <property type="match status" value="1"/>
</dbReference>
<organism evidence="2 3">
    <name type="scientific">Microvirgula aerodenitrificans</name>
    <dbReference type="NCBI Taxonomy" id="57480"/>
    <lineage>
        <taxon>Bacteria</taxon>
        <taxon>Pseudomonadati</taxon>
        <taxon>Pseudomonadota</taxon>
        <taxon>Betaproteobacteria</taxon>
        <taxon>Neisseriales</taxon>
        <taxon>Aquaspirillaceae</taxon>
        <taxon>Microvirgula</taxon>
    </lineage>
</organism>
<dbReference type="EMBL" id="CP028519">
    <property type="protein sequence ID" value="AVY92893.1"/>
    <property type="molecule type" value="Genomic_DNA"/>
</dbReference>
<dbReference type="RefSeq" id="WP_107888617.1">
    <property type="nucleotide sequence ID" value="NZ_CP028519.1"/>
</dbReference>
<evidence type="ECO:0000313" key="3">
    <source>
        <dbReference type="Proteomes" id="UP000244173"/>
    </source>
</evidence>
<evidence type="ECO:0000256" key="1">
    <source>
        <dbReference type="SAM" id="MobiDB-lite"/>
    </source>
</evidence>
<dbReference type="GO" id="GO:0008684">
    <property type="term" value="F:2-oxopent-4-enoate hydratase activity"/>
    <property type="evidence" value="ECO:0007669"/>
    <property type="project" value="TreeGrafter"/>
</dbReference>
<feature type="region of interest" description="Disordered" evidence="1">
    <location>
        <begin position="11"/>
        <end position="32"/>
    </location>
</feature>
<dbReference type="STRING" id="1122240.GCA_000620105_00998"/>
<dbReference type="OrthoDB" id="8689761at2"/>
<proteinExistence type="predicted"/>
<dbReference type="InterPro" id="IPR036663">
    <property type="entry name" value="Fumarylacetoacetase_C_sf"/>
</dbReference>
<dbReference type="KEGG" id="maer:DAI18_01685"/>
<dbReference type="Proteomes" id="UP000244173">
    <property type="component" value="Chromosome"/>
</dbReference>
<dbReference type="InterPro" id="IPR050772">
    <property type="entry name" value="Hydratase-Decarb/MhpD_sf"/>
</dbReference>
<sequence>MSDSLSVAARLLSDRRRSGQPGPRLPPDCRPADADSALEIQEAVIARLGERIGGWKCGLPGTEQPIAAPIHAGDCHADSPVPVRGNSVQVEPELAFVLAHDLPARSVPYREAEVDAAIGSIHLALERVGSRYLPAEDTTFPERLADGLSNEGLVIGPAVGMTLARRAATFPLQIAWGGKPRLALDARHPAGLPQAPLYWLVEFLRSRGRTVRAGQPVITGSYAGVVTLPVAETLTLRFGELGVLTVRFESAQ</sequence>
<evidence type="ECO:0000313" key="2">
    <source>
        <dbReference type="EMBL" id="AVY92893.1"/>
    </source>
</evidence>
<accession>A0A2U3THJ8</accession>
<dbReference type="PANTHER" id="PTHR30143">
    <property type="entry name" value="ACID HYDRATASE"/>
    <property type="match status" value="1"/>
</dbReference>
<dbReference type="GO" id="GO:0005737">
    <property type="term" value="C:cytoplasm"/>
    <property type="evidence" value="ECO:0007669"/>
    <property type="project" value="TreeGrafter"/>
</dbReference>
<reference evidence="2 3" key="1">
    <citation type="submission" date="2018-04" db="EMBL/GenBank/DDBJ databases">
        <title>Denitrifier Microvirgula.</title>
        <authorList>
            <person name="Anderson E."/>
            <person name="Jang J."/>
            <person name="Ishii S."/>
        </authorList>
    </citation>
    <scope>NUCLEOTIDE SEQUENCE [LARGE SCALE GENOMIC DNA]</scope>
    <source>
        <strain evidence="2 3">BE2.4</strain>
    </source>
</reference>
<name>A0A2U3THJ8_9NEIS</name>
<gene>
    <name evidence="2" type="ORF">DAI18_01685</name>
</gene>
<protein>
    <submittedName>
        <fullName evidence="2">2-keto-4-pentenoate hydratase</fullName>
    </submittedName>
</protein>
<keyword evidence="3" id="KW-1185">Reference proteome</keyword>
<dbReference type="Gene3D" id="3.90.850.10">
    <property type="entry name" value="Fumarylacetoacetase-like, C-terminal domain"/>
    <property type="match status" value="1"/>
</dbReference>
<dbReference type="AlphaFoldDB" id="A0A2U3THJ8"/>